<dbReference type="InterPro" id="IPR002194">
    <property type="entry name" value="Chaperonin_TCP-1_CS"/>
</dbReference>
<evidence type="ECO:0000313" key="10">
    <source>
        <dbReference type="Proteomes" id="UP001057375"/>
    </source>
</evidence>
<evidence type="ECO:0000256" key="4">
    <source>
        <dbReference type="ARBA" id="ARBA00022741"/>
    </source>
</evidence>
<dbReference type="InterPro" id="IPR027410">
    <property type="entry name" value="TCP-1-like_intermed_sf"/>
</dbReference>
<evidence type="ECO:0000313" key="9">
    <source>
        <dbReference type="EMBL" id="GKT22882.1"/>
    </source>
</evidence>
<dbReference type="PROSITE" id="PS00995">
    <property type="entry name" value="TCP1_3"/>
    <property type="match status" value="1"/>
</dbReference>
<dbReference type="EMBL" id="BQXS01012430">
    <property type="protein sequence ID" value="GKT22882.1"/>
    <property type="molecule type" value="Genomic_DNA"/>
</dbReference>
<dbReference type="Gene3D" id="3.50.7.10">
    <property type="entry name" value="GroEL"/>
    <property type="match status" value="1"/>
</dbReference>
<comment type="caution">
    <text evidence="9">The sequence shown here is derived from an EMBL/GenBank/DDBJ whole genome shotgun (WGS) entry which is preliminary data.</text>
</comment>
<dbReference type="Pfam" id="PF00118">
    <property type="entry name" value="Cpn60_TCP1"/>
    <property type="match status" value="1"/>
</dbReference>
<keyword evidence="4 8" id="KW-0547">Nucleotide-binding</keyword>
<dbReference type="PANTHER" id="PTHR11353">
    <property type="entry name" value="CHAPERONIN"/>
    <property type="match status" value="1"/>
</dbReference>
<dbReference type="InterPro" id="IPR002423">
    <property type="entry name" value="Cpn60/GroEL/TCP-1"/>
</dbReference>
<evidence type="ECO:0000256" key="1">
    <source>
        <dbReference type="ARBA" id="ARBA00004496"/>
    </source>
</evidence>
<organism evidence="9 10">
    <name type="scientific">Aduncisulcus paluster</name>
    <dbReference type="NCBI Taxonomy" id="2918883"/>
    <lineage>
        <taxon>Eukaryota</taxon>
        <taxon>Metamonada</taxon>
        <taxon>Carpediemonas-like organisms</taxon>
        <taxon>Aduncisulcus</taxon>
    </lineage>
</organism>
<dbReference type="SUPFAM" id="SSF52029">
    <property type="entry name" value="GroEL apical domain-like"/>
    <property type="match status" value="1"/>
</dbReference>
<dbReference type="NCBIfam" id="TIGR02341">
    <property type="entry name" value="chap_CCT_beta"/>
    <property type="match status" value="1"/>
</dbReference>
<keyword evidence="10" id="KW-1185">Reference proteome</keyword>
<evidence type="ECO:0000256" key="2">
    <source>
        <dbReference type="ARBA" id="ARBA00008020"/>
    </source>
</evidence>
<dbReference type="PRINTS" id="PR00304">
    <property type="entry name" value="TCOMPLEXTCP1"/>
</dbReference>
<evidence type="ECO:0000256" key="6">
    <source>
        <dbReference type="ARBA" id="ARBA00023186"/>
    </source>
</evidence>
<comment type="similarity">
    <text evidence="2 8">Belongs to the TCP-1 chaperonin family.</text>
</comment>
<keyword evidence="5 8" id="KW-0067">ATP-binding</keyword>
<dbReference type="Gene3D" id="1.10.560.10">
    <property type="entry name" value="GroEL-like equatorial domain"/>
    <property type="match status" value="1"/>
</dbReference>
<dbReference type="Proteomes" id="UP001057375">
    <property type="component" value="Unassembled WGS sequence"/>
</dbReference>
<name>A0ABQ5JYU5_9EUKA</name>
<evidence type="ECO:0000256" key="3">
    <source>
        <dbReference type="ARBA" id="ARBA00022490"/>
    </source>
</evidence>
<dbReference type="PROSITE" id="PS00750">
    <property type="entry name" value="TCP1_1"/>
    <property type="match status" value="1"/>
</dbReference>
<evidence type="ECO:0000256" key="5">
    <source>
        <dbReference type="ARBA" id="ARBA00022840"/>
    </source>
</evidence>
<keyword evidence="6 8" id="KW-0143">Chaperone</keyword>
<dbReference type="InterPro" id="IPR012716">
    <property type="entry name" value="Chap_CCT_beta"/>
</dbReference>
<dbReference type="Gene3D" id="3.30.260.10">
    <property type="entry name" value="TCP-1-like chaperonin intermediate domain"/>
    <property type="match status" value="1"/>
</dbReference>
<dbReference type="InterPro" id="IPR027413">
    <property type="entry name" value="GROEL-like_equatorial_sf"/>
</dbReference>
<sequence length="504" mass="54309">MQLEGAITLAESLKSTLGPKGQDKILLSASGTGAAITITNDGATIMKSIHVDIPAAQLLINLSQVQDKEIGDGTTSVCVLTGCLLKEAVKLLEAGLHPMTIISGFRKSCEIAKKALIESSVDHKADPKKFYETLMNVARTCLSSKILHHNKELFSKLAVDAVLKLEGDTDLTLIQIIKKSGSSLADSYLDDGFIMDKQIGIGCPRQCEDCKIMIANTPMDTDKIKIYGSQVCVKSASDMAAIERAEQKRMEDKCQKIIDCGVNVFVNRSLVYDIPMQYLSRHNVMVIEHADFEGVERLSSVCGGEIASTFDHPELLKIGHCDKIEECVIGEDRLIRFSGVHHSKASTIVLRGASSHILEEAERSLHDALCVLSQTIGESEVVFGGGCSEMLMAKAVDDAARIVEGKESLAMEAYATALRSIPGILAENGGMDSSDIIAALRAAHYKGDIRAGLDITTGGVGDMEEIGITESLKSKRQVLISASEAAEQFLRVDDVLVCEPERGP</sequence>
<keyword evidence="3" id="KW-0963">Cytoplasm</keyword>
<proteinExistence type="inferred from homology"/>
<dbReference type="SUPFAM" id="SSF54849">
    <property type="entry name" value="GroEL-intermediate domain like"/>
    <property type="match status" value="1"/>
</dbReference>
<evidence type="ECO:0000256" key="7">
    <source>
        <dbReference type="ARBA" id="ARBA00033237"/>
    </source>
</evidence>
<dbReference type="InterPro" id="IPR027409">
    <property type="entry name" value="GroEL-like_apical_dom_sf"/>
</dbReference>
<protein>
    <recommendedName>
        <fullName evidence="7">CCT-beta</fullName>
    </recommendedName>
</protein>
<dbReference type="InterPro" id="IPR017998">
    <property type="entry name" value="Chaperone_TCP-1"/>
</dbReference>
<accession>A0ABQ5JYU5</accession>
<reference evidence="9" key="1">
    <citation type="submission" date="2022-03" db="EMBL/GenBank/DDBJ databases">
        <title>Draft genome sequence of Aduncisulcus paluster, a free-living microaerophilic Fornicata.</title>
        <authorList>
            <person name="Yuyama I."/>
            <person name="Kume K."/>
            <person name="Tamura T."/>
            <person name="Inagaki Y."/>
            <person name="Hashimoto T."/>
        </authorList>
    </citation>
    <scope>NUCLEOTIDE SEQUENCE</scope>
    <source>
        <strain evidence="9">NY0171</strain>
    </source>
</reference>
<evidence type="ECO:0000256" key="8">
    <source>
        <dbReference type="RuleBase" id="RU004187"/>
    </source>
</evidence>
<dbReference type="SUPFAM" id="SSF48592">
    <property type="entry name" value="GroEL equatorial domain-like"/>
    <property type="match status" value="1"/>
</dbReference>
<comment type="subcellular location">
    <subcellularLocation>
        <location evidence="1">Cytoplasm</location>
    </subcellularLocation>
</comment>
<gene>
    <name evidence="9" type="ORF">ADUPG1_012257</name>
</gene>